<reference evidence="2" key="1">
    <citation type="submission" date="2025-08" db="UniProtKB">
        <authorList>
            <consortium name="RefSeq"/>
        </authorList>
    </citation>
    <scope>IDENTIFICATION</scope>
</reference>
<keyword evidence="1" id="KW-1185">Reference proteome</keyword>
<dbReference type="KEGG" id="dci:103521056"/>
<dbReference type="AlphaFoldDB" id="A0A1S3DLN3"/>
<protein>
    <submittedName>
        <fullName evidence="2">Uncharacterized protein LOC103521056</fullName>
    </submittedName>
</protein>
<proteinExistence type="predicted"/>
<evidence type="ECO:0000313" key="2">
    <source>
        <dbReference type="RefSeq" id="XP_008484384.1"/>
    </source>
</evidence>
<dbReference type="OMA" id="SASIHKC"/>
<name>A0A1S3DLN3_DIACI</name>
<dbReference type="SUPFAM" id="SSF48371">
    <property type="entry name" value="ARM repeat"/>
    <property type="match status" value="1"/>
</dbReference>
<accession>A0A1S3DLN3</accession>
<evidence type="ECO:0000313" key="1">
    <source>
        <dbReference type="Proteomes" id="UP000079169"/>
    </source>
</evidence>
<dbReference type="InterPro" id="IPR016024">
    <property type="entry name" value="ARM-type_fold"/>
</dbReference>
<feature type="non-terminal residue" evidence="2">
    <location>
        <position position="1"/>
    </location>
</feature>
<dbReference type="STRING" id="121845.A0A1S3DLN3"/>
<dbReference type="RefSeq" id="XP_008484384.1">
    <property type="nucleotide sequence ID" value="XM_008486162.2"/>
</dbReference>
<gene>
    <name evidence="2" type="primary">LOC103521056</name>
</gene>
<sequence length="202" mass="22610">TITTLSPKLCVEFTNKGLMPMLYQYLQSANRSEPNKLMAIAILRVFINLARFDLTAPILWKVTLMVDGLNTIVDLIKIWYGKNEELMCAATTLLWLFAMKPENIEVINSTENLNKKLLYVFTQLDRKKPKKPSAPLSLPGAKADWGLGYRRKVFTHPLYAVTTVCRKLGLVGGGEDLSRVSIASAGHASSRLRSVKIAKHSF</sequence>
<dbReference type="GeneID" id="103521056"/>
<organism evidence="1 2">
    <name type="scientific">Diaphorina citri</name>
    <name type="common">Asian citrus psyllid</name>
    <dbReference type="NCBI Taxonomy" id="121845"/>
    <lineage>
        <taxon>Eukaryota</taxon>
        <taxon>Metazoa</taxon>
        <taxon>Ecdysozoa</taxon>
        <taxon>Arthropoda</taxon>
        <taxon>Hexapoda</taxon>
        <taxon>Insecta</taxon>
        <taxon>Pterygota</taxon>
        <taxon>Neoptera</taxon>
        <taxon>Paraneoptera</taxon>
        <taxon>Hemiptera</taxon>
        <taxon>Sternorrhyncha</taxon>
        <taxon>Psylloidea</taxon>
        <taxon>Psyllidae</taxon>
        <taxon>Diaphorininae</taxon>
        <taxon>Diaphorina</taxon>
    </lineage>
</organism>
<dbReference type="Proteomes" id="UP000079169">
    <property type="component" value="Unplaced"/>
</dbReference>
<dbReference type="PaxDb" id="121845-A0A1S3DLN3"/>